<evidence type="ECO:0008006" key="5">
    <source>
        <dbReference type="Google" id="ProtNLM"/>
    </source>
</evidence>
<feature type="signal peptide" evidence="2">
    <location>
        <begin position="1"/>
        <end position="25"/>
    </location>
</feature>
<dbReference type="OrthoDB" id="961437at2"/>
<gene>
    <name evidence="3" type="ORF">SAMN04515674_10512</name>
</gene>
<sequence length="133" mass="15315">MKQKVILALGLFAMIFFANISQTRAQDTNQNTSADGKTPEERANAQTKRLSKALGLSPEQETQVMALMLERVLKNDYARNATDKAQAFKERKELIDSQNDKFKTILTPEQFTKYTNLQEEMKNRMRDRRGGRN</sequence>
<keyword evidence="4" id="KW-1185">Reference proteome</keyword>
<dbReference type="RefSeq" id="WP_092016252.1">
    <property type="nucleotide sequence ID" value="NZ_FOXH01000005.1"/>
</dbReference>
<dbReference type="AlphaFoldDB" id="A0A1I5SG80"/>
<accession>A0A1I5SG80</accession>
<evidence type="ECO:0000313" key="4">
    <source>
        <dbReference type="Proteomes" id="UP000199306"/>
    </source>
</evidence>
<keyword evidence="2" id="KW-0732">Signal</keyword>
<evidence type="ECO:0000256" key="1">
    <source>
        <dbReference type="SAM" id="MobiDB-lite"/>
    </source>
</evidence>
<protein>
    <recommendedName>
        <fullName evidence="5">LTXXQ motif family protein</fullName>
    </recommendedName>
</protein>
<dbReference type="Proteomes" id="UP000199306">
    <property type="component" value="Unassembled WGS sequence"/>
</dbReference>
<reference evidence="3 4" key="1">
    <citation type="submission" date="2016-10" db="EMBL/GenBank/DDBJ databases">
        <authorList>
            <person name="de Groot N.N."/>
        </authorList>
    </citation>
    <scope>NUCLEOTIDE SEQUENCE [LARGE SCALE GENOMIC DNA]</scope>
    <source>
        <strain evidence="4">E92,LMG 26720,CCM 7988</strain>
    </source>
</reference>
<organism evidence="3 4">
    <name type="scientific">Pseudarcicella hirudinis</name>
    <dbReference type="NCBI Taxonomy" id="1079859"/>
    <lineage>
        <taxon>Bacteria</taxon>
        <taxon>Pseudomonadati</taxon>
        <taxon>Bacteroidota</taxon>
        <taxon>Cytophagia</taxon>
        <taxon>Cytophagales</taxon>
        <taxon>Flectobacillaceae</taxon>
        <taxon>Pseudarcicella</taxon>
    </lineage>
</organism>
<dbReference type="EMBL" id="FOXH01000005">
    <property type="protein sequence ID" value="SFP69721.1"/>
    <property type="molecule type" value="Genomic_DNA"/>
</dbReference>
<evidence type="ECO:0000313" key="3">
    <source>
        <dbReference type="EMBL" id="SFP69721.1"/>
    </source>
</evidence>
<proteinExistence type="predicted"/>
<dbReference type="STRING" id="1079859.SAMN04515674_10512"/>
<name>A0A1I5SG80_9BACT</name>
<feature type="region of interest" description="Disordered" evidence="1">
    <location>
        <begin position="26"/>
        <end position="50"/>
    </location>
</feature>
<feature type="compositionally biased region" description="Polar residues" evidence="1">
    <location>
        <begin position="26"/>
        <end position="35"/>
    </location>
</feature>
<evidence type="ECO:0000256" key="2">
    <source>
        <dbReference type="SAM" id="SignalP"/>
    </source>
</evidence>
<feature type="chain" id="PRO_5011527492" description="LTXXQ motif family protein" evidence="2">
    <location>
        <begin position="26"/>
        <end position="133"/>
    </location>
</feature>